<proteinExistence type="predicted"/>
<evidence type="ECO:0008006" key="4">
    <source>
        <dbReference type="Google" id="ProtNLM"/>
    </source>
</evidence>
<sequence length="155" mass="17435">MGKVTVKSLLYKEDGLTLIESLLVLSVVTLLLTLPTVHFNYLTKKSETALFFESFQSSVTLAQNYSVLNDAWTVVTFLPSRGEITFRVAGEANHPIEHVLTLPDHIILLNKTVEFRFSRKSGNIGQFETISFHTPEGIIDYVFQLGSGRFVVKKK</sequence>
<reference evidence="2 3" key="1">
    <citation type="submission" date="2018-03" db="EMBL/GenBank/DDBJ databases">
        <title>Genomic Encyclopedia of Archaeal and Bacterial Type Strains, Phase II (KMG-II): from individual species to whole genera.</title>
        <authorList>
            <person name="Goeker M."/>
        </authorList>
    </citation>
    <scope>NUCLEOTIDE SEQUENCE [LARGE SCALE GENOMIC DNA]</scope>
    <source>
        <strain evidence="2 3">DSM 13175</strain>
    </source>
</reference>
<dbReference type="AlphaFoldDB" id="A0A2T0W636"/>
<evidence type="ECO:0000313" key="3">
    <source>
        <dbReference type="Proteomes" id="UP000238205"/>
    </source>
</evidence>
<dbReference type="PIRSF" id="PIRSF021292">
    <property type="entry name" value="Competence_ComGD"/>
    <property type="match status" value="1"/>
</dbReference>
<dbReference type="EMBL" id="PVTO01000015">
    <property type="protein sequence ID" value="PRY82166.1"/>
    <property type="molecule type" value="Genomic_DNA"/>
</dbReference>
<gene>
    <name evidence="2" type="ORF">CLV38_11518</name>
</gene>
<comment type="caution">
    <text evidence="2">The sequence shown here is derived from an EMBL/GenBank/DDBJ whole genome shotgun (WGS) entry which is preliminary data.</text>
</comment>
<organism evidence="2 3">
    <name type="scientific">Alkalibacterium olivapovliticus</name>
    <dbReference type="NCBI Taxonomy" id="99907"/>
    <lineage>
        <taxon>Bacteria</taxon>
        <taxon>Bacillati</taxon>
        <taxon>Bacillota</taxon>
        <taxon>Bacilli</taxon>
        <taxon>Lactobacillales</taxon>
        <taxon>Carnobacteriaceae</taxon>
        <taxon>Alkalibacterium</taxon>
    </lineage>
</organism>
<protein>
    <recommendedName>
        <fullName evidence="4">Competence protein ComGD</fullName>
    </recommendedName>
</protein>
<feature type="transmembrane region" description="Helical" evidence="1">
    <location>
        <begin position="15"/>
        <end position="37"/>
    </location>
</feature>
<dbReference type="Proteomes" id="UP000238205">
    <property type="component" value="Unassembled WGS sequence"/>
</dbReference>
<keyword evidence="1" id="KW-0472">Membrane</keyword>
<evidence type="ECO:0000313" key="2">
    <source>
        <dbReference type="EMBL" id="PRY82166.1"/>
    </source>
</evidence>
<keyword evidence="1" id="KW-0812">Transmembrane</keyword>
<dbReference type="NCBIfam" id="NF040982">
    <property type="entry name" value="ComGD"/>
    <property type="match status" value="1"/>
</dbReference>
<evidence type="ECO:0000256" key="1">
    <source>
        <dbReference type="SAM" id="Phobius"/>
    </source>
</evidence>
<dbReference type="GO" id="GO:0030420">
    <property type="term" value="P:establishment of competence for transformation"/>
    <property type="evidence" value="ECO:0007669"/>
    <property type="project" value="InterPro"/>
</dbReference>
<accession>A0A2T0W636</accession>
<dbReference type="RefSeq" id="WP_106193981.1">
    <property type="nucleotide sequence ID" value="NZ_PVTO01000015.1"/>
</dbReference>
<keyword evidence="1" id="KW-1133">Transmembrane helix</keyword>
<keyword evidence="3" id="KW-1185">Reference proteome</keyword>
<dbReference type="InterPro" id="IPR016785">
    <property type="entry name" value="ComGD"/>
</dbReference>
<name>A0A2T0W636_9LACT</name>
<dbReference type="OrthoDB" id="2168330at2"/>